<organism evidence="2 3">
    <name type="scientific">Mycobacterium tuberculosis</name>
    <dbReference type="NCBI Taxonomy" id="1773"/>
    <lineage>
        <taxon>Bacteria</taxon>
        <taxon>Bacillati</taxon>
        <taxon>Actinomycetota</taxon>
        <taxon>Actinomycetes</taxon>
        <taxon>Mycobacteriales</taxon>
        <taxon>Mycobacteriaceae</taxon>
        <taxon>Mycobacterium</taxon>
        <taxon>Mycobacterium tuberculosis complex</taxon>
    </lineage>
</organism>
<feature type="compositionally biased region" description="Low complexity" evidence="1">
    <location>
        <begin position="13"/>
        <end position="25"/>
    </location>
</feature>
<feature type="compositionally biased region" description="Polar residues" evidence="1">
    <location>
        <begin position="1"/>
        <end position="10"/>
    </location>
</feature>
<proteinExistence type="predicted"/>
<evidence type="ECO:0000313" key="3">
    <source>
        <dbReference type="Proteomes" id="UP000038802"/>
    </source>
</evidence>
<feature type="region of interest" description="Disordered" evidence="1">
    <location>
        <begin position="1"/>
        <end position="58"/>
    </location>
</feature>
<dbReference type="AlphaFoldDB" id="A0A0U0SLF7"/>
<accession>A0A0U0SLF7</accession>
<reference evidence="3" key="1">
    <citation type="submission" date="2015-03" db="EMBL/GenBank/DDBJ databases">
        <authorList>
            <consortium name="Pathogen Informatics"/>
        </authorList>
    </citation>
    <scope>NUCLEOTIDE SEQUENCE [LARGE SCALE GENOMIC DNA]</scope>
    <source>
        <strain evidence="3">K00500041</strain>
    </source>
</reference>
<dbReference type="Proteomes" id="UP000038802">
    <property type="component" value="Unassembled WGS sequence"/>
</dbReference>
<evidence type="ECO:0000313" key="2">
    <source>
        <dbReference type="EMBL" id="COW85859.1"/>
    </source>
</evidence>
<evidence type="ECO:0000256" key="1">
    <source>
        <dbReference type="SAM" id="MobiDB-lite"/>
    </source>
</evidence>
<protein>
    <submittedName>
        <fullName evidence="2">Uncharacterized protein</fullName>
    </submittedName>
</protein>
<name>A0A0U0SLF7_MYCTX</name>
<gene>
    <name evidence="2" type="ORF">ERS007703_04343</name>
</gene>
<dbReference type="EMBL" id="CSAE01000744">
    <property type="protein sequence ID" value="COW85859.1"/>
    <property type="molecule type" value="Genomic_DNA"/>
</dbReference>
<sequence>MWGSSDSAGRTGSGYSSEVSSNNSNKPLQRRGKGVSQFIAPCDGSGSSSNDNVPPDEALRDGLERWATICRCARCWSG</sequence>